<evidence type="ECO:0000313" key="3">
    <source>
        <dbReference type="EMBL" id="MEO3939920.1"/>
    </source>
</evidence>
<evidence type="ECO:0000313" key="4">
    <source>
        <dbReference type="Proteomes" id="UP001448614"/>
    </source>
</evidence>
<feature type="signal peptide" evidence="2">
    <location>
        <begin position="1"/>
        <end position="30"/>
    </location>
</feature>
<dbReference type="Pfam" id="PF01663">
    <property type="entry name" value="Phosphodiest"/>
    <property type="match status" value="1"/>
</dbReference>
<dbReference type="PANTHER" id="PTHR10151:SF120">
    <property type="entry name" value="BIS(5'-ADENOSYL)-TRIPHOSPHATASE"/>
    <property type="match status" value="1"/>
</dbReference>
<keyword evidence="4" id="KW-1185">Reference proteome</keyword>
<feature type="compositionally biased region" description="Low complexity" evidence="1">
    <location>
        <begin position="548"/>
        <end position="559"/>
    </location>
</feature>
<name>A0ABV0GN50_PAENI</name>
<dbReference type="PANTHER" id="PTHR10151">
    <property type="entry name" value="ECTONUCLEOTIDE PYROPHOSPHATASE/PHOSPHODIESTERASE"/>
    <property type="match status" value="1"/>
</dbReference>
<dbReference type="SUPFAM" id="SSF53649">
    <property type="entry name" value="Alkaline phosphatase-like"/>
    <property type="match status" value="1"/>
</dbReference>
<gene>
    <name evidence="3" type="ORF">V3C41_02410</name>
</gene>
<dbReference type="Proteomes" id="UP001448614">
    <property type="component" value="Unassembled WGS sequence"/>
</dbReference>
<dbReference type="Gene3D" id="2.60.120.430">
    <property type="entry name" value="Galactose-binding lectin"/>
    <property type="match status" value="1"/>
</dbReference>
<dbReference type="EMBL" id="JBBMFV010000004">
    <property type="protein sequence ID" value="MEO3939920.1"/>
    <property type="molecule type" value="Genomic_DNA"/>
</dbReference>
<dbReference type="Gene3D" id="3.40.720.10">
    <property type="entry name" value="Alkaline Phosphatase, subunit A"/>
    <property type="match status" value="2"/>
</dbReference>
<organism evidence="3 4">
    <name type="scientific">Paenarthrobacter nicotinovorans</name>
    <name type="common">Arthrobacter nicotinovorans</name>
    <dbReference type="NCBI Taxonomy" id="29320"/>
    <lineage>
        <taxon>Bacteria</taxon>
        <taxon>Bacillati</taxon>
        <taxon>Actinomycetota</taxon>
        <taxon>Actinomycetes</taxon>
        <taxon>Micrococcales</taxon>
        <taxon>Micrococcaceae</taxon>
        <taxon>Paenarthrobacter</taxon>
    </lineage>
</organism>
<keyword evidence="2" id="KW-0732">Signal</keyword>
<proteinExistence type="predicted"/>
<accession>A0ABV0GN50</accession>
<evidence type="ECO:0000256" key="2">
    <source>
        <dbReference type="SAM" id="SignalP"/>
    </source>
</evidence>
<protein>
    <submittedName>
        <fullName evidence="3">Alkaline phosphatase family protein</fullName>
    </submittedName>
</protein>
<dbReference type="InterPro" id="IPR017850">
    <property type="entry name" value="Alkaline_phosphatase_core_sf"/>
</dbReference>
<dbReference type="InterPro" id="IPR002591">
    <property type="entry name" value="Phosphodiest/P_Trfase"/>
</dbReference>
<feature type="chain" id="PRO_5046395796" evidence="2">
    <location>
        <begin position="31"/>
        <end position="762"/>
    </location>
</feature>
<sequence>MANHLRLWAGVAATAVALTGTVLSSAPVIAAEAPIAKTLIIGIDGAAFNSLGPAEMPRLDALRAQGTTSVSNLYTQPMAETSSGPGWATIATGVWPDKHNVLDNGFGSPEFGSYPDYLTRINAASPSRMTAAMGTWQPITATIFGPGVDVRTKFSTDADTTTAAVDAISTGSVDDLFFYLEDVDTVGHRVGTGGADYGAALAIADARIGQVMDAVAARPTNEEWTVVVTTDHGHTPAGGHGGSSAGERRVFTTMVGKGIAANVTRYDEKLVDVAPTIMAAAGVPVKSEWNLDGTSVGSLIHDAFDSLRPVLQPGVDETAIPAGTLGWTKATPMGWSIDNSAMPSGGTAEWRGWTFATDDFWSAADRDQRRETTVRGRDVIAVADSDEWDDKQHASGQFDSTLVSPAFPVDGLRRASLSYATNYAIDGPQSATVTVTFDTGATQTLKSYSTATNTVEKLPFTVPTGATTAQFRFRYTGENSSFWAVDAVGIQDAIEASDIRYVVNAGGQQTSDWLSLTGAAAQDGGLLNSAADQPFGADPAGGAPWGYESSGSGSSGESSGDMFSTLRYAVSSRDLTYRFGNLQPGMYAVHAGYADPWSWDNRGAKVTINNEVREADHDYSSENQTEAYGNVTVGENGELTFTLSKTRSSDVQLSWLIVSAATPGETGNQPTHSATTAVRCIGNKAYLAVSVQNTMAEALTIAVDTAYGAKSFAGVAPGKSASIAFNSRAAVLPAGSVSVTSGVPDESAGFTSTVPYTGASCP</sequence>
<dbReference type="RefSeq" id="WP_347781757.1">
    <property type="nucleotide sequence ID" value="NZ_JBBMFV010000004.1"/>
</dbReference>
<comment type="caution">
    <text evidence="3">The sequence shown here is derived from an EMBL/GenBank/DDBJ whole genome shotgun (WGS) entry which is preliminary data.</text>
</comment>
<reference evidence="3 4" key="1">
    <citation type="journal article" date="2024" name="Appl. Microbiol. Biotechnol.">
        <title>Biosynthetic gene clusters with biotechnological applications in novel Antarctic isolates from Actinomycetota.</title>
        <authorList>
            <person name="Bruna P."/>
            <person name="Nunez-Montero K."/>
            <person name="Contreras M.J."/>
            <person name="Leal K."/>
            <person name="Garcia M."/>
            <person name="Abanto M."/>
            <person name="Barrientos L."/>
        </authorList>
    </citation>
    <scope>NUCLEOTIDE SEQUENCE [LARGE SCALE GENOMIC DNA]</scope>
    <source>
        <strain evidence="3 4">Se16.17</strain>
    </source>
</reference>
<evidence type="ECO:0000256" key="1">
    <source>
        <dbReference type="SAM" id="MobiDB-lite"/>
    </source>
</evidence>
<feature type="region of interest" description="Disordered" evidence="1">
    <location>
        <begin position="530"/>
        <end position="559"/>
    </location>
</feature>